<evidence type="ECO:0000313" key="2">
    <source>
        <dbReference type="Proteomes" id="UP000299102"/>
    </source>
</evidence>
<dbReference type="EMBL" id="BGZK01001138">
    <property type="protein sequence ID" value="GBP72245.1"/>
    <property type="molecule type" value="Genomic_DNA"/>
</dbReference>
<gene>
    <name evidence="1" type="ORF">EVAR_58011_1</name>
</gene>
<name>A0A4C1YD10_EUMVA</name>
<organism evidence="1 2">
    <name type="scientific">Eumeta variegata</name>
    <name type="common">Bagworm moth</name>
    <name type="synonym">Eumeta japonica</name>
    <dbReference type="NCBI Taxonomy" id="151549"/>
    <lineage>
        <taxon>Eukaryota</taxon>
        <taxon>Metazoa</taxon>
        <taxon>Ecdysozoa</taxon>
        <taxon>Arthropoda</taxon>
        <taxon>Hexapoda</taxon>
        <taxon>Insecta</taxon>
        <taxon>Pterygota</taxon>
        <taxon>Neoptera</taxon>
        <taxon>Endopterygota</taxon>
        <taxon>Lepidoptera</taxon>
        <taxon>Glossata</taxon>
        <taxon>Ditrysia</taxon>
        <taxon>Tineoidea</taxon>
        <taxon>Psychidae</taxon>
        <taxon>Oiketicinae</taxon>
        <taxon>Eumeta</taxon>
    </lineage>
</organism>
<accession>A0A4C1YD10</accession>
<evidence type="ECO:0000313" key="1">
    <source>
        <dbReference type="EMBL" id="GBP72245.1"/>
    </source>
</evidence>
<sequence length="138" mass="15698">MADSDTYIEEESGEQVKEFVYLGSLFVNDAKRDGDIERRVNAGNKMNGALLAIMNSKSFLQQARLFIHNGFLILKLLYGGESWVGQKQNESRVNVVVMQSLRNTCEVSMKDKCRNSNVRKQCGLKENDQSRKRYVAVV</sequence>
<dbReference type="STRING" id="151549.A0A4C1YD10"/>
<comment type="caution">
    <text evidence="1">The sequence shown here is derived from an EMBL/GenBank/DDBJ whole genome shotgun (WGS) entry which is preliminary data.</text>
</comment>
<dbReference type="OrthoDB" id="348678at2759"/>
<reference evidence="1 2" key="1">
    <citation type="journal article" date="2019" name="Commun. Biol.">
        <title>The bagworm genome reveals a unique fibroin gene that provides high tensile strength.</title>
        <authorList>
            <person name="Kono N."/>
            <person name="Nakamura H."/>
            <person name="Ohtoshi R."/>
            <person name="Tomita M."/>
            <person name="Numata K."/>
            <person name="Arakawa K."/>
        </authorList>
    </citation>
    <scope>NUCLEOTIDE SEQUENCE [LARGE SCALE GENOMIC DNA]</scope>
</reference>
<dbReference type="Proteomes" id="UP000299102">
    <property type="component" value="Unassembled WGS sequence"/>
</dbReference>
<keyword evidence="2" id="KW-1185">Reference proteome</keyword>
<dbReference type="AlphaFoldDB" id="A0A4C1YD10"/>
<proteinExistence type="predicted"/>
<protein>
    <submittedName>
        <fullName evidence="1">Uncharacterized protein</fullName>
    </submittedName>
</protein>